<dbReference type="AlphaFoldDB" id="A0A926WEP2"/>
<sequence>MPIKISSFAVKTRHLSIVTGILMIPILPIPSNAQLYKGLQVSVKFPPVQDLGAPARTSGAGSRGPACGHQNSDAEGTAKSSDEIKIPLTALTPENNVLTTAALDPKVYVYVPQAVNKQAEFRLIDTQDEKIVYKTTFPLVNTPGIVKIGIPKTANIKANNTYQWQVIIVCNPKDREADKLVEGWLLHTPLTSEQKAKIQKVKENSLEQARLYSEFGFWNETMKILDQLRERNPQAQAEWVELLTSVKLEKLSAIPGSKCCQVSSTSPAPQN</sequence>
<gene>
    <name evidence="2" type="ORF">H6G06_04550</name>
</gene>
<dbReference type="Pfam" id="PF06051">
    <property type="entry name" value="DUF928"/>
    <property type="match status" value="1"/>
</dbReference>
<reference evidence="3" key="1">
    <citation type="journal article" date="2020" name="ISME J.">
        <title>Comparative genomics reveals insights into cyanobacterial evolution and habitat adaptation.</title>
        <authorList>
            <person name="Chen M.Y."/>
            <person name="Teng W.K."/>
            <person name="Zhao L."/>
            <person name="Hu C.X."/>
            <person name="Zhou Y.K."/>
            <person name="Han B.P."/>
            <person name="Song L.R."/>
            <person name="Shu W.S."/>
        </authorList>
    </citation>
    <scope>NUCLEOTIDE SEQUENCE [LARGE SCALE GENOMIC DNA]</scope>
    <source>
        <strain evidence="3">FACHB-251</strain>
    </source>
</reference>
<proteinExistence type="predicted"/>
<feature type="region of interest" description="Disordered" evidence="1">
    <location>
        <begin position="54"/>
        <end position="80"/>
    </location>
</feature>
<dbReference type="Proteomes" id="UP000662185">
    <property type="component" value="Unassembled WGS sequence"/>
</dbReference>
<keyword evidence="3" id="KW-1185">Reference proteome</keyword>
<organism evidence="2 3">
    <name type="scientific">Anabaena sphaerica FACHB-251</name>
    <dbReference type="NCBI Taxonomy" id="2692883"/>
    <lineage>
        <taxon>Bacteria</taxon>
        <taxon>Bacillati</taxon>
        <taxon>Cyanobacteriota</taxon>
        <taxon>Cyanophyceae</taxon>
        <taxon>Nostocales</taxon>
        <taxon>Nostocaceae</taxon>
        <taxon>Anabaena</taxon>
    </lineage>
</organism>
<evidence type="ECO:0000256" key="1">
    <source>
        <dbReference type="SAM" id="MobiDB-lite"/>
    </source>
</evidence>
<dbReference type="RefSeq" id="WP_190557513.1">
    <property type="nucleotide sequence ID" value="NZ_JACJQU010000002.1"/>
</dbReference>
<dbReference type="InterPro" id="IPR010328">
    <property type="entry name" value="DUF928"/>
</dbReference>
<evidence type="ECO:0000313" key="3">
    <source>
        <dbReference type="Proteomes" id="UP000662185"/>
    </source>
</evidence>
<name>A0A926WEP2_9NOST</name>
<accession>A0A926WEP2</accession>
<protein>
    <submittedName>
        <fullName evidence="2">DUF928 domain-containing protein</fullName>
    </submittedName>
</protein>
<comment type="caution">
    <text evidence="2">The sequence shown here is derived from an EMBL/GenBank/DDBJ whole genome shotgun (WGS) entry which is preliminary data.</text>
</comment>
<dbReference type="EMBL" id="JACJQU010000002">
    <property type="protein sequence ID" value="MBD2292772.1"/>
    <property type="molecule type" value="Genomic_DNA"/>
</dbReference>
<evidence type="ECO:0000313" key="2">
    <source>
        <dbReference type="EMBL" id="MBD2292772.1"/>
    </source>
</evidence>